<keyword evidence="2" id="KW-0812">Transmembrane</keyword>
<gene>
    <name evidence="2" type="primary">tmem132e_1</name>
    <name evidence="2" type="ORF">EYF80_042887</name>
</gene>
<name>A0A4Z2G004_9TELE</name>
<keyword evidence="3" id="KW-1185">Reference proteome</keyword>
<evidence type="ECO:0000313" key="3">
    <source>
        <dbReference type="Proteomes" id="UP000314294"/>
    </source>
</evidence>
<keyword evidence="2" id="KW-0472">Membrane</keyword>
<organism evidence="2 3">
    <name type="scientific">Liparis tanakae</name>
    <name type="common">Tanaka's snailfish</name>
    <dbReference type="NCBI Taxonomy" id="230148"/>
    <lineage>
        <taxon>Eukaryota</taxon>
        <taxon>Metazoa</taxon>
        <taxon>Chordata</taxon>
        <taxon>Craniata</taxon>
        <taxon>Vertebrata</taxon>
        <taxon>Euteleostomi</taxon>
        <taxon>Actinopterygii</taxon>
        <taxon>Neopterygii</taxon>
        <taxon>Teleostei</taxon>
        <taxon>Neoteleostei</taxon>
        <taxon>Acanthomorphata</taxon>
        <taxon>Eupercaria</taxon>
        <taxon>Perciformes</taxon>
        <taxon>Cottioidei</taxon>
        <taxon>Cottales</taxon>
        <taxon>Liparidae</taxon>
        <taxon>Liparis</taxon>
    </lineage>
</organism>
<dbReference type="Pfam" id="PF23039">
    <property type="entry name" value="TMEM132_3rd"/>
    <property type="match status" value="1"/>
</dbReference>
<proteinExistence type="predicted"/>
<sequence>MSRCGMRFVGGAQTFCRMVKAKKGVNLLETQSKNAQWKVDWEIQSGAKHSITTIDVNKNRAVKQG</sequence>
<dbReference type="InterPro" id="IPR055421">
    <property type="entry name" value="TMEM132_3rd"/>
</dbReference>
<feature type="domain" description="Transmembrane protein TMEM132 cohesin-like" evidence="1">
    <location>
        <begin position="13"/>
        <end position="62"/>
    </location>
</feature>
<accession>A0A4Z2G004</accession>
<dbReference type="EMBL" id="SRLO01000768">
    <property type="protein sequence ID" value="TNN46906.1"/>
    <property type="molecule type" value="Genomic_DNA"/>
</dbReference>
<evidence type="ECO:0000313" key="2">
    <source>
        <dbReference type="EMBL" id="TNN46906.1"/>
    </source>
</evidence>
<comment type="caution">
    <text evidence="2">The sequence shown here is derived from an EMBL/GenBank/DDBJ whole genome shotgun (WGS) entry which is preliminary data.</text>
</comment>
<dbReference type="Proteomes" id="UP000314294">
    <property type="component" value="Unassembled WGS sequence"/>
</dbReference>
<reference evidence="2 3" key="1">
    <citation type="submission" date="2019-03" db="EMBL/GenBank/DDBJ databases">
        <title>First draft genome of Liparis tanakae, snailfish: a comprehensive survey of snailfish specific genes.</title>
        <authorList>
            <person name="Kim W."/>
            <person name="Song I."/>
            <person name="Jeong J.-H."/>
            <person name="Kim D."/>
            <person name="Kim S."/>
            <person name="Ryu S."/>
            <person name="Song J.Y."/>
            <person name="Lee S.K."/>
        </authorList>
    </citation>
    <scope>NUCLEOTIDE SEQUENCE [LARGE SCALE GENOMIC DNA]</scope>
    <source>
        <tissue evidence="2">Muscle</tissue>
    </source>
</reference>
<dbReference type="AlphaFoldDB" id="A0A4Z2G004"/>
<protein>
    <submittedName>
        <fullName evidence="2">Transmembrane protein 132E</fullName>
    </submittedName>
</protein>
<evidence type="ECO:0000259" key="1">
    <source>
        <dbReference type="Pfam" id="PF23039"/>
    </source>
</evidence>